<name>A0AAP0E453_9MAGN</name>
<proteinExistence type="predicted"/>
<dbReference type="PANTHER" id="PTHR12242:SF6">
    <property type="entry name" value="PROTEIN ROLLING PROTEIN"/>
    <property type="match status" value="1"/>
</dbReference>
<gene>
    <name evidence="2" type="ORF">Syun_028620</name>
</gene>
<dbReference type="AlphaFoldDB" id="A0AAP0E453"/>
<dbReference type="GO" id="GO:0016020">
    <property type="term" value="C:membrane"/>
    <property type="evidence" value="ECO:0007669"/>
    <property type="project" value="TreeGrafter"/>
</dbReference>
<keyword evidence="1" id="KW-1133">Transmembrane helix</keyword>
<dbReference type="EMBL" id="JBBNAF010000013">
    <property type="protein sequence ID" value="KAK9086226.1"/>
    <property type="molecule type" value="Genomic_DNA"/>
</dbReference>
<evidence type="ECO:0000313" key="3">
    <source>
        <dbReference type="Proteomes" id="UP001420932"/>
    </source>
</evidence>
<organism evidence="2 3">
    <name type="scientific">Stephania yunnanensis</name>
    <dbReference type="NCBI Taxonomy" id="152371"/>
    <lineage>
        <taxon>Eukaryota</taxon>
        <taxon>Viridiplantae</taxon>
        <taxon>Streptophyta</taxon>
        <taxon>Embryophyta</taxon>
        <taxon>Tracheophyta</taxon>
        <taxon>Spermatophyta</taxon>
        <taxon>Magnoliopsida</taxon>
        <taxon>Ranunculales</taxon>
        <taxon>Menispermaceae</taxon>
        <taxon>Menispermoideae</taxon>
        <taxon>Cissampelideae</taxon>
        <taxon>Stephania</taxon>
    </lineage>
</organism>
<dbReference type="Proteomes" id="UP001420932">
    <property type="component" value="Unassembled WGS sequence"/>
</dbReference>
<keyword evidence="3" id="KW-1185">Reference proteome</keyword>
<feature type="transmembrane region" description="Helical" evidence="1">
    <location>
        <begin position="6"/>
        <end position="27"/>
    </location>
</feature>
<feature type="transmembrane region" description="Helical" evidence="1">
    <location>
        <begin position="278"/>
        <end position="297"/>
    </location>
</feature>
<keyword evidence="1" id="KW-0812">Transmembrane</keyword>
<evidence type="ECO:0000313" key="2">
    <source>
        <dbReference type="EMBL" id="KAK9086226.1"/>
    </source>
</evidence>
<feature type="transmembrane region" description="Helical" evidence="1">
    <location>
        <begin position="87"/>
        <end position="106"/>
    </location>
</feature>
<keyword evidence="1" id="KW-0472">Membrane</keyword>
<accession>A0AAP0E453</accession>
<dbReference type="PANTHER" id="PTHR12242">
    <property type="entry name" value="OS02G0130600 PROTEIN-RELATED"/>
    <property type="match status" value="1"/>
</dbReference>
<sequence>MALVIYWYDLICFAIVGVGIFISLWVITHHRGDSSRYSANSMYESLLVSHGSADAGHVMLEELGSTKSGYVTSSELWTSCWRGVKPIWLLILRLVSAVVMAIILLWDVRSYGSAIFIYYTEWTFALIILYFVLGTIVSAYGCLGYSDMLDRKTEEINEYLKEDFEENKSRSTVSFLPNKISIKIKMQCRSNSDEIDGGTGFLGQLMQIVYQCRSNGPHKLHVLVHYRAVSIASTLRTKQTDDMHAFSKRAVSSPRYCSEQSCKWPYPFINLDDPWAPLWYFTLAALHIPCFALYALIVKVKNTAFSQLFPLDYVGHVSDLI</sequence>
<reference evidence="2 3" key="1">
    <citation type="submission" date="2024-01" db="EMBL/GenBank/DDBJ databases">
        <title>Genome assemblies of Stephania.</title>
        <authorList>
            <person name="Yang L."/>
        </authorList>
    </citation>
    <scope>NUCLEOTIDE SEQUENCE [LARGE SCALE GENOMIC DNA]</scope>
    <source>
        <strain evidence="2">YNDBR</strain>
        <tissue evidence="2">Leaf</tissue>
    </source>
</reference>
<comment type="caution">
    <text evidence="2">The sequence shown here is derived from an EMBL/GenBank/DDBJ whole genome shotgun (WGS) entry which is preliminary data.</text>
</comment>
<feature type="transmembrane region" description="Helical" evidence="1">
    <location>
        <begin position="122"/>
        <end position="143"/>
    </location>
</feature>
<protein>
    <submittedName>
        <fullName evidence="2">Uncharacterized protein</fullName>
    </submittedName>
</protein>
<evidence type="ECO:0000256" key="1">
    <source>
        <dbReference type="SAM" id="Phobius"/>
    </source>
</evidence>